<evidence type="ECO:0000256" key="11">
    <source>
        <dbReference type="ARBA" id="ARBA00049091"/>
    </source>
</evidence>
<keyword evidence="3" id="KW-0575">Peroxidase</keyword>
<evidence type="ECO:0000256" key="6">
    <source>
        <dbReference type="ARBA" id="ARBA00023157"/>
    </source>
</evidence>
<keyword evidence="6" id="KW-1015">Disulfide bond</keyword>
<name>A0ABS9Y0A0_9ACTN</name>
<comment type="similarity">
    <text evidence="9">Belongs to the peroxiredoxin family. BCP/PrxQ subfamily.</text>
</comment>
<dbReference type="Proteomes" id="UP001165270">
    <property type="component" value="Unassembled WGS sequence"/>
</dbReference>
<dbReference type="Gene3D" id="3.40.30.10">
    <property type="entry name" value="Glutaredoxin"/>
    <property type="match status" value="1"/>
</dbReference>
<evidence type="ECO:0000256" key="5">
    <source>
        <dbReference type="ARBA" id="ARBA00023002"/>
    </source>
</evidence>
<evidence type="ECO:0000256" key="9">
    <source>
        <dbReference type="ARBA" id="ARBA00038489"/>
    </source>
</evidence>
<protein>
    <recommendedName>
        <fullName evidence="2">thioredoxin-dependent peroxiredoxin</fullName>
        <ecNumber evidence="2">1.11.1.24</ecNumber>
    </recommendedName>
    <alternativeName>
        <fullName evidence="10">Bacterioferritin comigratory protein</fullName>
    </alternativeName>
    <alternativeName>
        <fullName evidence="8">Thioredoxin peroxidase</fullName>
    </alternativeName>
</protein>
<evidence type="ECO:0000256" key="3">
    <source>
        <dbReference type="ARBA" id="ARBA00022559"/>
    </source>
</evidence>
<proteinExistence type="inferred from homology"/>
<dbReference type="PANTHER" id="PTHR42801:SF7">
    <property type="entry name" value="SLL1159 PROTEIN"/>
    <property type="match status" value="1"/>
</dbReference>
<evidence type="ECO:0000256" key="2">
    <source>
        <dbReference type="ARBA" id="ARBA00013017"/>
    </source>
</evidence>
<evidence type="ECO:0000313" key="14">
    <source>
        <dbReference type="Proteomes" id="UP001165270"/>
    </source>
</evidence>
<comment type="function">
    <text evidence="1">Thiol-specific peroxidase that catalyzes the reduction of hydrogen peroxide and organic hydroperoxides to water and alcohols, respectively. Plays a role in cell protection against oxidative stress by detoxifying peroxides and as sensor of hydrogen peroxide-mediated signaling events.</text>
</comment>
<evidence type="ECO:0000256" key="7">
    <source>
        <dbReference type="ARBA" id="ARBA00023284"/>
    </source>
</evidence>
<evidence type="ECO:0000256" key="10">
    <source>
        <dbReference type="ARBA" id="ARBA00041373"/>
    </source>
</evidence>
<dbReference type="EC" id="1.11.1.24" evidence="2"/>
<evidence type="ECO:0000313" key="13">
    <source>
        <dbReference type="EMBL" id="MCI3246537.1"/>
    </source>
</evidence>
<dbReference type="RefSeq" id="WP_242713867.1">
    <property type="nucleotide sequence ID" value="NZ_JALDAX010000041.1"/>
</dbReference>
<keyword evidence="5" id="KW-0560">Oxidoreductase</keyword>
<dbReference type="InterPro" id="IPR036249">
    <property type="entry name" value="Thioredoxin-like_sf"/>
</dbReference>
<evidence type="ECO:0000259" key="12">
    <source>
        <dbReference type="PROSITE" id="PS51352"/>
    </source>
</evidence>
<organism evidence="13 14">
    <name type="scientific">Streptomyces spinosisporus</name>
    <dbReference type="NCBI Taxonomy" id="2927582"/>
    <lineage>
        <taxon>Bacteria</taxon>
        <taxon>Bacillati</taxon>
        <taxon>Actinomycetota</taxon>
        <taxon>Actinomycetes</taxon>
        <taxon>Kitasatosporales</taxon>
        <taxon>Streptomycetaceae</taxon>
        <taxon>Streptomyces</taxon>
    </lineage>
</organism>
<dbReference type="PROSITE" id="PS51352">
    <property type="entry name" value="THIOREDOXIN_2"/>
    <property type="match status" value="1"/>
</dbReference>
<comment type="caution">
    <text evidence="13">The sequence shown here is derived from an EMBL/GenBank/DDBJ whole genome shotgun (WGS) entry which is preliminary data.</text>
</comment>
<evidence type="ECO:0000256" key="8">
    <source>
        <dbReference type="ARBA" id="ARBA00032824"/>
    </source>
</evidence>
<reference evidence="13" key="1">
    <citation type="submission" date="2022-03" db="EMBL/GenBank/DDBJ databases">
        <title>Streptomyces 7R015 and 7R016 isolated from Barleria lupulina in Thailand.</title>
        <authorList>
            <person name="Kanchanasin P."/>
            <person name="Phongsopitanun W."/>
            <person name="Tanasupawat S."/>
        </authorList>
    </citation>
    <scope>NUCLEOTIDE SEQUENCE</scope>
    <source>
        <strain evidence="13">7R016</strain>
    </source>
</reference>
<gene>
    <name evidence="13" type="ORF">MQN93_43360</name>
</gene>
<evidence type="ECO:0000256" key="1">
    <source>
        <dbReference type="ARBA" id="ARBA00003330"/>
    </source>
</evidence>
<comment type="catalytic activity">
    <reaction evidence="11">
        <text>a hydroperoxide + [thioredoxin]-dithiol = an alcohol + [thioredoxin]-disulfide + H2O</text>
        <dbReference type="Rhea" id="RHEA:62620"/>
        <dbReference type="Rhea" id="RHEA-COMP:10698"/>
        <dbReference type="Rhea" id="RHEA-COMP:10700"/>
        <dbReference type="ChEBI" id="CHEBI:15377"/>
        <dbReference type="ChEBI" id="CHEBI:29950"/>
        <dbReference type="ChEBI" id="CHEBI:30879"/>
        <dbReference type="ChEBI" id="CHEBI:35924"/>
        <dbReference type="ChEBI" id="CHEBI:50058"/>
        <dbReference type="EC" id="1.11.1.24"/>
    </reaction>
</comment>
<dbReference type="SUPFAM" id="SSF52833">
    <property type="entry name" value="Thioredoxin-like"/>
    <property type="match status" value="1"/>
</dbReference>
<dbReference type="InterPro" id="IPR000866">
    <property type="entry name" value="AhpC/TSA"/>
</dbReference>
<sequence>MGLLNTGSAFPAVSVHTVGGGDLDIREELAGSFGVVLFYRGSWCPYCTAQLRAFQRAGDRFAQEGIKVVALSVDDETTTKELVEKHKLTFPVGHSADARAIAAATGAFVNDEPLHLQSTGFVLAPDGTVITAVYSSGAIGRLVPEDVLGLVSHLKKRMG</sequence>
<feature type="domain" description="Thioredoxin" evidence="12">
    <location>
        <begin position="4"/>
        <end position="156"/>
    </location>
</feature>
<dbReference type="PANTHER" id="PTHR42801">
    <property type="entry name" value="THIOREDOXIN-DEPENDENT PEROXIDE REDUCTASE"/>
    <property type="match status" value="1"/>
</dbReference>
<keyword evidence="14" id="KW-1185">Reference proteome</keyword>
<evidence type="ECO:0000256" key="4">
    <source>
        <dbReference type="ARBA" id="ARBA00022862"/>
    </source>
</evidence>
<keyword evidence="7" id="KW-0676">Redox-active center</keyword>
<dbReference type="EMBL" id="JALDAX010000041">
    <property type="protein sequence ID" value="MCI3246537.1"/>
    <property type="molecule type" value="Genomic_DNA"/>
</dbReference>
<dbReference type="Pfam" id="PF00578">
    <property type="entry name" value="AhpC-TSA"/>
    <property type="match status" value="1"/>
</dbReference>
<keyword evidence="4" id="KW-0049">Antioxidant</keyword>
<dbReference type="InterPro" id="IPR013766">
    <property type="entry name" value="Thioredoxin_domain"/>
</dbReference>
<accession>A0ABS9Y0A0</accession>
<dbReference type="InterPro" id="IPR050924">
    <property type="entry name" value="Peroxiredoxin_BCP/PrxQ"/>
</dbReference>